<dbReference type="Gene3D" id="3.40.50.720">
    <property type="entry name" value="NAD(P)-binding Rossmann-like Domain"/>
    <property type="match status" value="1"/>
</dbReference>
<dbReference type="Proteomes" id="UP001180020">
    <property type="component" value="Unassembled WGS sequence"/>
</dbReference>
<name>A0AAV9CK44_ACOCL</name>
<sequence length="114" mass="12845">MSGTRPMRSERVPCKTCKQWNTNKSVSTPLRFRRTTTVTKSLGVRRDVSCMSDPEVDGEGLLQPLVENPNILERLNQIAKNLAFEWAKDNIHVNCVAPGLVDTVLLKQINPLEK</sequence>
<keyword evidence="2" id="KW-1185">Reference proteome</keyword>
<proteinExistence type="predicted"/>
<dbReference type="EMBL" id="JAUJYO010000018">
    <property type="protein sequence ID" value="KAK1289124.1"/>
    <property type="molecule type" value="Genomic_DNA"/>
</dbReference>
<dbReference type="InterPro" id="IPR002347">
    <property type="entry name" value="SDR_fam"/>
</dbReference>
<protein>
    <submittedName>
        <fullName evidence="1">Tropinone reductase 1</fullName>
    </submittedName>
</protein>
<dbReference type="SUPFAM" id="SSF51735">
    <property type="entry name" value="NAD(P)-binding Rossmann-fold domains"/>
    <property type="match status" value="1"/>
</dbReference>
<organism evidence="1 2">
    <name type="scientific">Acorus calamus</name>
    <name type="common">Sweet flag</name>
    <dbReference type="NCBI Taxonomy" id="4465"/>
    <lineage>
        <taxon>Eukaryota</taxon>
        <taxon>Viridiplantae</taxon>
        <taxon>Streptophyta</taxon>
        <taxon>Embryophyta</taxon>
        <taxon>Tracheophyta</taxon>
        <taxon>Spermatophyta</taxon>
        <taxon>Magnoliopsida</taxon>
        <taxon>Liliopsida</taxon>
        <taxon>Acoraceae</taxon>
        <taxon>Acorus</taxon>
    </lineage>
</organism>
<accession>A0AAV9CK44</accession>
<evidence type="ECO:0000313" key="1">
    <source>
        <dbReference type="EMBL" id="KAK1289124.1"/>
    </source>
</evidence>
<comment type="caution">
    <text evidence="1">The sequence shown here is derived from an EMBL/GenBank/DDBJ whole genome shotgun (WGS) entry which is preliminary data.</text>
</comment>
<evidence type="ECO:0000313" key="2">
    <source>
        <dbReference type="Proteomes" id="UP001180020"/>
    </source>
</evidence>
<reference evidence="1" key="2">
    <citation type="submission" date="2023-06" db="EMBL/GenBank/DDBJ databases">
        <authorList>
            <person name="Ma L."/>
            <person name="Liu K.-W."/>
            <person name="Li Z."/>
            <person name="Hsiao Y.-Y."/>
            <person name="Qi Y."/>
            <person name="Fu T."/>
            <person name="Tang G."/>
            <person name="Zhang D."/>
            <person name="Sun W.-H."/>
            <person name="Liu D.-K."/>
            <person name="Li Y."/>
            <person name="Chen G.-Z."/>
            <person name="Liu X.-D."/>
            <person name="Liao X.-Y."/>
            <person name="Jiang Y.-T."/>
            <person name="Yu X."/>
            <person name="Hao Y."/>
            <person name="Huang J."/>
            <person name="Zhao X.-W."/>
            <person name="Ke S."/>
            <person name="Chen Y.-Y."/>
            <person name="Wu W.-L."/>
            <person name="Hsu J.-L."/>
            <person name="Lin Y.-F."/>
            <person name="Huang M.-D."/>
            <person name="Li C.-Y."/>
            <person name="Huang L."/>
            <person name="Wang Z.-W."/>
            <person name="Zhao X."/>
            <person name="Zhong W.-Y."/>
            <person name="Peng D.-H."/>
            <person name="Ahmad S."/>
            <person name="Lan S."/>
            <person name="Zhang J.-S."/>
            <person name="Tsai W.-C."/>
            <person name="Van De Peer Y."/>
            <person name="Liu Z.-J."/>
        </authorList>
    </citation>
    <scope>NUCLEOTIDE SEQUENCE</scope>
    <source>
        <strain evidence="1">CP</strain>
        <tissue evidence="1">Leaves</tissue>
    </source>
</reference>
<dbReference type="InterPro" id="IPR036291">
    <property type="entry name" value="NAD(P)-bd_dom_sf"/>
</dbReference>
<gene>
    <name evidence="1" type="primary">TR1</name>
    <name evidence="1" type="ORF">QJS10_CPB18g01979</name>
</gene>
<reference evidence="1" key="1">
    <citation type="journal article" date="2023" name="Nat. Commun.">
        <title>Diploid and tetraploid genomes of Acorus and the evolution of monocots.</title>
        <authorList>
            <person name="Ma L."/>
            <person name="Liu K.W."/>
            <person name="Li Z."/>
            <person name="Hsiao Y.Y."/>
            <person name="Qi Y."/>
            <person name="Fu T."/>
            <person name="Tang G.D."/>
            <person name="Zhang D."/>
            <person name="Sun W.H."/>
            <person name="Liu D.K."/>
            <person name="Li Y."/>
            <person name="Chen G.Z."/>
            <person name="Liu X.D."/>
            <person name="Liao X.Y."/>
            <person name="Jiang Y.T."/>
            <person name="Yu X."/>
            <person name="Hao Y."/>
            <person name="Huang J."/>
            <person name="Zhao X.W."/>
            <person name="Ke S."/>
            <person name="Chen Y.Y."/>
            <person name="Wu W.L."/>
            <person name="Hsu J.L."/>
            <person name="Lin Y.F."/>
            <person name="Huang M.D."/>
            <person name="Li C.Y."/>
            <person name="Huang L."/>
            <person name="Wang Z.W."/>
            <person name="Zhao X."/>
            <person name="Zhong W.Y."/>
            <person name="Peng D.H."/>
            <person name="Ahmad S."/>
            <person name="Lan S."/>
            <person name="Zhang J.S."/>
            <person name="Tsai W.C."/>
            <person name="Van de Peer Y."/>
            <person name="Liu Z.J."/>
        </authorList>
    </citation>
    <scope>NUCLEOTIDE SEQUENCE</scope>
    <source>
        <strain evidence="1">CP</strain>
    </source>
</reference>
<dbReference type="AlphaFoldDB" id="A0AAV9CK44"/>
<dbReference type="Pfam" id="PF13561">
    <property type="entry name" value="adh_short_C2"/>
    <property type="match status" value="1"/>
</dbReference>